<sequence>MEKKNTQVVKRVFKIVFNTIFYSMIALLIGFSIATMKIKSEDNIANIFGAGFLSVQSDSMEGDLKDSFFKGDMVFVNMLNDQTRKELQVGDIVTYFDTNIRAFNTHRIIEVVQIEDQLYYLTKGDNTSGDDGLLHSNQALAVYRSSVSGLGTALDYLQTPSGFALFIILPVVMILIFEGVVLIRNIMALNHAKLEDQYTSEKEKIRQQILAEMKKEQGTQV</sequence>
<comment type="subcellular location">
    <subcellularLocation>
        <location evidence="1">Membrane</location>
    </subcellularLocation>
</comment>
<dbReference type="NCBIfam" id="TIGR02228">
    <property type="entry name" value="sigpep_I_arch"/>
    <property type="match status" value="1"/>
</dbReference>
<dbReference type="EC" id="3.4.21.89" evidence="5"/>
<dbReference type="AlphaFoldDB" id="A0AAW6U3C4"/>
<evidence type="ECO:0000313" key="7">
    <source>
        <dbReference type="EMBL" id="MDI6452466.1"/>
    </source>
</evidence>
<gene>
    <name evidence="7" type="ORF">QJ521_02710</name>
</gene>
<dbReference type="SUPFAM" id="SSF51306">
    <property type="entry name" value="LexA/Signal peptidase"/>
    <property type="match status" value="1"/>
</dbReference>
<dbReference type="PANTHER" id="PTHR10806:SF6">
    <property type="entry name" value="SIGNAL PEPTIDASE COMPLEX CATALYTIC SUBUNIT SEC11"/>
    <property type="match status" value="1"/>
</dbReference>
<keyword evidence="3 6" id="KW-1133">Transmembrane helix</keyword>
<accession>A0AAW6U3C4</accession>
<dbReference type="GO" id="GO:0009003">
    <property type="term" value="F:signal peptidase activity"/>
    <property type="evidence" value="ECO:0007669"/>
    <property type="project" value="UniProtKB-EC"/>
</dbReference>
<evidence type="ECO:0000256" key="5">
    <source>
        <dbReference type="NCBIfam" id="TIGR02228"/>
    </source>
</evidence>
<comment type="caution">
    <text evidence="7">The sequence shown here is derived from an EMBL/GenBank/DDBJ whole genome shotgun (WGS) entry which is preliminary data.</text>
</comment>
<protein>
    <recommendedName>
        <fullName evidence="5">Signal peptidase I</fullName>
        <ecNumber evidence="5">3.4.21.89</ecNumber>
    </recommendedName>
</protein>
<dbReference type="Proteomes" id="UP001431532">
    <property type="component" value="Unassembled WGS sequence"/>
</dbReference>
<dbReference type="InterPro" id="IPR019533">
    <property type="entry name" value="Peptidase_S26"/>
</dbReference>
<keyword evidence="8" id="KW-1185">Reference proteome</keyword>
<dbReference type="EMBL" id="JASCXW010000005">
    <property type="protein sequence ID" value="MDI6452466.1"/>
    <property type="molecule type" value="Genomic_DNA"/>
</dbReference>
<dbReference type="GO" id="GO:0016020">
    <property type="term" value="C:membrane"/>
    <property type="evidence" value="ECO:0007669"/>
    <property type="project" value="UniProtKB-SubCell"/>
</dbReference>
<keyword evidence="7" id="KW-0378">Hydrolase</keyword>
<dbReference type="CDD" id="cd06530">
    <property type="entry name" value="S26_SPase_I"/>
    <property type="match status" value="1"/>
</dbReference>
<name>A0AAW6U3C4_9MOLU</name>
<feature type="transmembrane region" description="Helical" evidence="6">
    <location>
        <begin position="163"/>
        <end position="183"/>
    </location>
</feature>
<organism evidence="7 8">
    <name type="scientific">Peloplasma aerotolerans</name>
    <dbReference type="NCBI Taxonomy" id="3044389"/>
    <lineage>
        <taxon>Bacteria</taxon>
        <taxon>Bacillati</taxon>
        <taxon>Mycoplasmatota</taxon>
        <taxon>Mollicutes</taxon>
        <taxon>Acholeplasmatales</taxon>
        <taxon>Acholeplasmataceae</taxon>
        <taxon>Peloplasma</taxon>
    </lineage>
</organism>
<evidence type="ECO:0000256" key="6">
    <source>
        <dbReference type="SAM" id="Phobius"/>
    </source>
</evidence>
<dbReference type="PANTHER" id="PTHR10806">
    <property type="entry name" value="SIGNAL PEPTIDASE COMPLEX CATALYTIC SUBUNIT SEC11"/>
    <property type="match status" value="1"/>
</dbReference>
<keyword evidence="4 6" id="KW-0472">Membrane</keyword>
<dbReference type="InterPro" id="IPR001733">
    <property type="entry name" value="Peptidase_S26B"/>
</dbReference>
<dbReference type="RefSeq" id="WP_282838881.1">
    <property type="nucleotide sequence ID" value="NZ_JASCXW010000005.1"/>
</dbReference>
<dbReference type="GO" id="GO:0006465">
    <property type="term" value="P:signal peptide processing"/>
    <property type="evidence" value="ECO:0007669"/>
    <property type="project" value="UniProtKB-UniRule"/>
</dbReference>
<evidence type="ECO:0000313" key="8">
    <source>
        <dbReference type="Proteomes" id="UP001431532"/>
    </source>
</evidence>
<feature type="transmembrane region" description="Helical" evidence="6">
    <location>
        <begin position="12"/>
        <end position="34"/>
    </location>
</feature>
<keyword evidence="2 6" id="KW-0812">Transmembrane</keyword>
<evidence type="ECO:0000256" key="3">
    <source>
        <dbReference type="ARBA" id="ARBA00022989"/>
    </source>
</evidence>
<dbReference type="InterPro" id="IPR036286">
    <property type="entry name" value="LexA/Signal_pep-like_sf"/>
</dbReference>
<evidence type="ECO:0000256" key="4">
    <source>
        <dbReference type="ARBA" id="ARBA00023136"/>
    </source>
</evidence>
<proteinExistence type="predicted"/>
<evidence type="ECO:0000256" key="1">
    <source>
        <dbReference type="ARBA" id="ARBA00004370"/>
    </source>
</evidence>
<dbReference type="GO" id="GO:0004252">
    <property type="term" value="F:serine-type endopeptidase activity"/>
    <property type="evidence" value="ECO:0007669"/>
    <property type="project" value="UniProtKB-UniRule"/>
</dbReference>
<reference evidence="7" key="1">
    <citation type="submission" date="2023-05" db="EMBL/GenBank/DDBJ databases">
        <title>Mariniplasma microaerophilum sp. nov., a novel anaerobic mollicute isolated from terrestrial mud volcano, Taman Peninsula, Russia.</title>
        <authorList>
            <person name="Khomyakova M.A."/>
            <person name="Merkel A.Y."/>
            <person name="Slobodkin A.I."/>
        </authorList>
    </citation>
    <scope>NUCLEOTIDE SEQUENCE</scope>
    <source>
        <strain evidence="7">M4Ah</strain>
    </source>
</reference>
<evidence type="ECO:0000256" key="2">
    <source>
        <dbReference type="ARBA" id="ARBA00022692"/>
    </source>
</evidence>